<dbReference type="Gramene" id="mRNA:HanXRQr2_Chr01g0005881">
    <property type="protein sequence ID" value="mRNA:HanXRQr2_Chr01g0005881"/>
    <property type="gene ID" value="HanXRQr2_Chr01g0005881"/>
</dbReference>
<dbReference type="InParanoid" id="A0A251VKF4"/>
<keyword evidence="1" id="KW-1133">Transmembrane helix</keyword>
<organism evidence="3 4">
    <name type="scientific">Helianthus annuus</name>
    <name type="common">Common sunflower</name>
    <dbReference type="NCBI Taxonomy" id="4232"/>
    <lineage>
        <taxon>Eukaryota</taxon>
        <taxon>Viridiplantae</taxon>
        <taxon>Streptophyta</taxon>
        <taxon>Embryophyta</taxon>
        <taxon>Tracheophyta</taxon>
        <taxon>Spermatophyta</taxon>
        <taxon>Magnoliopsida</taxon>
        <taxon>eudicotyledons</taxon>
        <taxon>Gunneridae</taxon>
        <taxon>Pentapetalae</taxon>
        <taxon>asterids</taxon>
        <taxon>campanulids</taxon>
        <taxon>Asterales</taxon>
        <taxon>Asteraceae</taxon>
        <taxon>Asteroideae</taxon>
        <taxon>Heliantheae alliance</taxon>
        <taxon>Heliantheae</taxon>
        <taxon>Helianthus</taxon>
    </lineage>
</organism>
<dbReference type="PANTHER" id="PTHR31963">
    <property type="entry name" value="RAS GUANINE NUCLEOTIDE EXCHANGE FACTOR K"/>
    <property type="match status" value="1"/>
</dbReference>
<accession>A0A251VKF4</accession>
<feature type="transmembrane region" description="Helical" evidence="1">
    <location>
        <begin position="76"/>
        <end position="96"/>
    </location>
</feature>
<keyword evidence="1" id="KW-0472">Membrane</keyword>
<reference evidence="3" key="2">
    <citation type="submission" date="2017-02" db="EMBL/GenBank/DDBJ databases">
        <title>Sunflower complete genome.</title>
        <authorList>
            <person name="Langlade N."/>
            <person name="Munos S."/>
        </authorList>
    </citation>
    <scope>NUCLEOTIDE SEQUENCE [LARGE SCALE GENOMIC DNA]</scope>
    <source>
        <tissue evidence="3">Leaves</tissue>
    </source>
</reference>
<evidence type="ECO:0000256" key="1">
    <source>
        <dbReference type="SAM" id="Phobius"/>
    </source>
</evidence>
<dbReference type="OMA" id="NTIFREH"/>
<dbReference type="AlphaFoldDB" id="A0A251VKF4"/>
<feature type="transmembrane region" description="Helical" evidence="1">
    <location>
        <begin position="239"/>
        <end position="260"/>
    </location>
</feature>
<protein>
    <recommendedName>
        <fullName evidence="5">Extracellular ligand-gated ion channel protein</fullName>
    </recommendedName>
</protein>
<dbReference type="EMBL" id="CM007890">
    <property type="protein sequence ID" value="OTG36107.1"/>
    <property type="molecule type" value="Genomic_DNA"/>
</dbReference>
<dbReference type="EMBL" id="MNCJ02000316">
    <property type="protein sequence ID" value="KAF5820766.1"/>
    <property type="molecule type" value="Genomic_DNA"/>
</dbReference>
<gene>
    <name evidence="3" type="ORF">HannXRQ_Chr01g0003961</name>
    <name evidence="2" type="ORF">HanXRQr2_Chr01g0005881</name>
</gene>
<feature type="transmembrane region" description="Helical" evidence="1">
    <location>
        <begin position="130"/>
        <end position="153"/>
    </location>
</feature>
<dbReference type="Pfam" id="PF12056">
    <property type="entry name" value="DUF3537"/>
    <property type="match status" value="1"/>
</dbReference>
<dbReference type="Proteomes" id="UP000215914">
    <property type="component" value="Chromosome 1"/>
</dbReference>
<feature type="transmembrane region" description="Helical" evidence="1">
    <location>
        <begin position="165"/>
        <end position="194"/>
    </location>
</feature>
<feature type="transmembrane region" description="Helical" evidence="1">
    <location>
        <begin position="266"/>
        <end position="290"/>
    </location>
</feature>
<reference evidence="2 4" key="1">
    <citation type="journal article" date="2017" name="Nature">
        <title>The sunflower genome provides insights into oil metabolism, flowering and Asterid evolution.</title>
        <authorList>
            <person name="Badouin H."/>
            <person name="Gouzy J."/>
            <person name="Grassa C.J."/>
            <person name="Murat F."/>
            <person name="Staton S.E."/>
            <person name="Cottret L."/>
            <person name="Lelandais-Briere C."/>
            <person name="Owens G.L."/>
            <person name="Carrere S."/>
            <person name="Mayjonade B."/>
            <person name="Legrand L."/>
            <person name="Gill N."/>
            <person name="Kane N.C."/>
            <person name="Bowers J.E."/>
            <person name="Hubner S."/>
            <person name="Bellec A."/>
            <person name="Berard A."/>
            <person name="Berges H."/>
            <person name="Blanchet N."/>
            <person name="Boniface M.C."/>
            <person name="Brunel D."/>
            <person name="Catrice O."/>
            <person name="Chaidir N."/>
            <person name="Claudel C."/>
            <person name="Donnadieu C."/>
            <person name="Faraut T."/>
            <person name="Fievet G."/>
            <person name="Helmstetter N."/>
            <person name="King M."/>
            <person name="Knapp S.J."/>
            <person name="Lai Z."/>
            <person name="Le Paslier M.C."/>
            <person name="Lippi Y."/>
            <person name="Lorenzon L."/>
            <person name="Mandel J.R."/>
            <person name="Marage G."/>
            <person name="Marchand G."/>
            <person name="Marquand E."/>
            <person name="Bret-Mestries E."/>
            <person name="Morien E."/>
            <person name="Nambeesan S."/>
            <person name="Nguyen T."/>
            <person name="Pegot-Espagnet P."/>
            <person name="Pouilly N."/>
            <person name="Raftis F."/>
            <person name="Sallet E."/>
            <person name="Schiex T."/>
            <person name="Thomas J."/>
            <person name="Vandecasteele C."/>
            <person name="Vares D."/>
            <person name="Vear F."/>
            <person name="Vautrin S."/>
            <person name="Crespi M."/>
            <person name="Mangin B."/>
            <person name="Burke J.M."/>
            <person name="Salse J."/>
            <person name="Munos S."/>
            <person name="Vincourt P."/>
            <person name="Rieseberg L.H."/>
            <person name="Langlade N.B."/>
        </authorList>
    </citation>
    <scope>NUCLEOTIDE SEQUENCE [LARGE SCALE GENOMIC DNA]</scope>
    <source>
        <strain evidence="4">cv. SF193</strain>
        <tissue evidence="2">Leaves</tissue>
    </source>
</reference>
<dbReference type="OrthoDB" id="1916325at2759"/>
<reference evidence="2" key="3">
    <citation type="submission" date="2020-06" db="EMBL/GenBank/DDBJ databases">
        <title>Helianthus annuus Genome sequencing and assembly Release 2.</title>
        <authorList>
            <person name="Gouzy J."/>
            <person name="Langlade N."/>
            <person name="Munos S."/>
        </authorList>
    </citation>
    <scope>NUCLEOTIDE SEQUENCE</scope>
    <source>
        <tissue evidence="2">Leaves</tissue>
    </source>
</reference>
<proteinExistence type="predicted"/>
<dbReference type="PANTHER" id="PTHR31963:SF21">
    <property type="entry name" value="EXTRACELLULAR LIGAND-GATED ION CHANNEL PROTEIN"/>
    <property type="match status" value="1"/>
</dbReference>
<evidence type="ECO:0000313" key="3">
    <source>
        <dbReference type="EMBL" id="OTG36107.1"/>
    </source>
</evidence>
<keyword evidence="1" id="KW-0812">Transmembrane</keyword>
<feature type="transmembrane region" description="Helical" evidence="1">
    <location>
        <begin position="43"/>
        <end position="61"/>
    </location>
</feature>
<evidence type="ECO:0008006" key="5">
    <source>
        <dbReference type="Google" id="ProtNLM"/>
    </source>
</evidence>
<evidence type="ECO:0000313" key="4">
    <source>
        <dbReference type="Proteomes" id="UP000215914"/>
    </source>
</evidence>
<evidence type="ECO:0000313" key="2">
    <source>
        <dbReference type="EMBL" id="KAF5820766.1"/>
    </source>
</evidence>
<keyword evidence="4" id="KW-1185">Reference proteome</keyword>
<name>A0A251VKF4_HELAN</name>
<dbReference type="InterPro" id="IPR021924">
    <property type="entry name" value="DUF3537"/>
</dbReference>
<dbReference type="FunCoup" id="A0A251VKF4">
    <property type="interactions" value="2"/>
</dbReference>
<sequence>MEENPLHLNPNLHYSIINILESKSLSWIFIADHRHPWRATLSWITFSLLTFALPVFSHLALQRPVYHHDHLRPFDWIVQVSLSLFSTLSFVSLWRFTRKYGLRRFLFLDKLDSLGDKVRRKYLEEVQRSTMLLCAFIFPCFVCDVIYNIWWFTSGGAHIPYIYNLYLSHAIACLIHLTCWLYRTSLFLLVCVLFKLTCSLQILRLEDFAHVFEKLSDVGPILVQHLTIKRNLHVISHRFRAFILLTLILVTTSQFASLLVTTVDGAVVNVSTTGELALCSVTLVFGLYICQRSAAKITHKAQSLTSLATKWHMCATTHNFVDMGNNDENSRDNITPRMADLDSENEVGDGDDELDNTNFIPVYKNTISYQQRQALVTYFENNETGITVYGFMLDRSSINTVFAIQLSLALWLFDKTIGFG</sequence>